<accession>A0A840MTF8</accession>
<proteinExistence type="predicted"/>
<name>A0A840MTF8_9PROT</name>
<dbReference type="Gene3D" id="3.30.70.2050">
    <property type="match status" value="1"/>
</dbReference>
<organism evidence="1 2">
    <name type="scientific">Chitinivorax tropicus</name>
    <dbReference type="NCBI Taxonomy" id="714531"/>
    <lineage>
        <taxon>Bacteria</taxon>
        <taxon>Pseudomonadati</taxon>
        <taxon>Pseudomonadota</taxon>
        <taxon>Betaproteobacteria</taxon>
        <taxon>Chitinivorax</taxon>
    </lineage>
</organism>
<gene>
    <name evidence="1" type="ORF">HNQ59_001780</name>
</gene>
<reference evidence="1 2" key="1">
    <citation type="submission" date="2020-08" db="EMBL/GenBank/DDBJ databases">
        <title>Genomic Encyclopedia of Type Strains, Phase IV (KMG-IV): sequencing the most valuable type-strain genomes for metagenomic binning, comparative biology and taxonomic classification.</title>
        <authorList>
            <person name="Goeker M."/>
        </authorList>
    </citation>
    <scope>NUCLEOTIDE SEQUENCE [LARGE SCALE GENOMIC DNA]</scope>
    <source>
        <strain evidence="1 2">DSM 27165</strain>
    </source>
</reference>
<sequence length="208" mass="22238">MADLTDRQPTRLFFTHSEAKEPVMIPLPASHADTPPSSTFRRIMVVCMLSTSLALTACGEKPGANNGPQVLPAGAACALDGMLLADYPGPKGQIQYVDGKLDAFCDTVELVSMLKQPETATRVAGAYVQDIGKTPWEKPVEHWIDANQAWFVVGSKRLGSMGPTFASFAERADADAFAKQFGGKVLTLAQITPDMARLDGGVLHDTGM</sequence>
<dbReference type="PANTHER" id="PTHR41247:SF1">
    <property type="entry name" value="HTH-TYPE TRANSCRIPTIONAL REPRESSOR YCNK"/>
    <property type="match status" value="1"/>
</dbReference>
<comment type="caution">
    <text evidence="1">The sequence shown here is derived from an EMBL/GenBank/DDBJ whole genome shotgun (WGS) entry which is preliminary data.</text>
</comment>
<dbReference type="PANTHER" id="PTHR41247">
    <property type="entry name" value="HTH-TYPE TRANSCRIPTIONAL REPRESSOR YCNK"/>
    <property type="match status" value="1"/>
</dbReference>
<dbReference type="Gene3D" id="3.30.70.2060">
    <property type="match status" value="1"/>
</dbReference>
<dbReference type="EMBL" id="JACHHY010000009">
    <property type="protein sequence ID" value="MBB5018491.1"/>
    <property type="molecule type" value="Genomic_DNA"/>
</dbReference>
<dbReference type="Pfam" id="PF05573">
    <property type="entry name" value="NosL"/>
    <property type="match status" value="1"/>
</dbReference>
<evidence type="ECO:0000313" key="2">
    <source>
        <dbReference type="Proteomes" id="UP000575898"/>
    </source>
</evidence>
<dbReference type="AlphaFoldDB" id="A0A840MTF8"/>
<dbReference type="RefSeq" id="WP_246490919.1">
    <property type="nucleotide sequence ID" value="NZ_JACHHY010000009.1"/>
</dbReference>
<dbReference type="InterPro" id="IPR008719">
    <property type="entry name" value="N2O_reductase_NosL"/>
</dbReference>
<dbReference type="SUPFAM" id="SSF160387">
    <property type="entry name" value="NosL/MerB-like"/>
    <property type="match status" value="1"/>
</dbReference>
<dbReference type="Proteomes" id="UP000575898">
    <property type="component" value="Unassembled WGS sequence"/>
</dbReference>
<keyword evidence="2" id="KW-1185">Reference proteome</keyword>
<protein>
    <submittedName>
        <fullName evidence="1">Copper chaperone NosL</fullName>
    </submittedName>
</protein>
<evidence type="ECO:0000313" key="1">
    <source>
        <dbReference type="EMBL" id="MBB5018491.1"/>
    </source>
</evidence>